<keyword evidence="6" id="KW-0472">Membrane</keyword>
<dbReference type="GO" id="GO:0006465">
    <property type="term" value="P:signal peptide processing"/>
    <property type="evidence" value="ECO:0007669"/>
    <property type="project" value="InterPro"/>
</dbReference>
<keyword evidence="6" id="KW-0645">Protease</keyword>
<evidence type="ECO:0000256" key="6">
    <source>
        <dbReference type="RuleBase" id="RU362042"/>
    </source>
</evidence>
<sequence>MFSNSPNSNQSSNSNDPTLFKEALIFIWEIVKVVVISLAIIIPVRYFLIQPFYVKGASMEPNFHDNEYLIINEITYRFNDPERGDVVVFRNPNNKKEFFIKRIVGLPGETVAINNGRIVIKNNSNPQGIVLEEDYLEPGTKTLANNNKEWTVPALHYFLLGDNREHSLDSRIFGPVDQDLIIGSALVRGWPVDRLGFVGGDVIYNL</sequence>
<dbReference type="InterPro" id="IPR000223">
    <property type="entry name" value="Pept_S26A_signal_pept_1"/>
</dbReference>
<gene>
    <name evidence="8" type="primary">lepB</name>
    <name evidence="8" type="ORF">COT81_03315</name>
</gene>
<dbReference type="SUPFAM" id="SSF51306">
    <property type="entry name" value="LexA/Signal peptidase"/>
    <property type="match status" value="1"/>
</dbReference>
<keyword evidence="4 6" id="KW-0378">Hydrolase</keyword>
<evidence type="ECO:0000256" key="1">
    <source>
        <dbReference type="ARBA" id="ARBA00000677"/>
    </source>
</evidence>
<evidence type="ECO:0000256" key="3">
    <source>
        <dbReference type="ARBA" id="ARBA00013208"/>
    </source>
</evidence>
<organism evidence="8 9">
    <name type="scientific">Candidatus Buchananbacteria bacterium CG10_big_fil_rev_8_21_14_0_10_42_9</name>
    <dbReference type="NCBI Taxonomy" id="1974526"/>
    <lineage>
        <taxon>Bacteria</taxon>
        <taxon>Candidatus Buchananiibacteriota</taxon>
    </lineage>
</organism>
<keyword evidence="6" id="KW-1133">Transmembrane helix</keyword>
<dbReference type="Proteomes" id="UP000230935">
    <property type="component" value="Unassembled WGS sequence"/>
</dbReference>
<proteinExistence type="inferred from homology"/>
<dbReference type="PANTHER" id="PTHR43390">
    <property type="entry name" value="SIGNAL PEPTIDASE I"/>
    <property type="match status" value="1"/>
</dbReference>
<evidence type="ECO:0000259" key="7">
    <source>
        <dbReference type="Pfam" id="PF10502"/>
    </source>
</evidence>
<dbReference type="NCBIfam" id="TIGR02227">
    <property type="entry name" value="sigpep_I_bact"/>
    <property type="match status" value="1"/>
</dbReference>
<dbReference type="EMBL" id="PEZZ01000025">
    <property type="protein sequence ID" value="PIS05028.1"/>
    <property type="molecule type" value="Genomic_DNA"/>
</dbReference>
<evidence type="ECO:0000256" key="4">
    <source>
        <dbReference type="ARBA" id="ARBA00022801"/>
    </source>
</evidence>
<comment type="caution">
    <text evidence="8">The sequence shown here is derived from an EMBL/GenBank/DDBJ whole genome shotgun (WGS) entry which is preliminary data.</text>
</comment>
<dbReference type="PROSITE" id="PS00760">
    <property type="entry name" value="SPASE_I_2"/>
    <property type="match status" value="1"/>
</dbReference>
<evidence type="ECO:0000313" key="8">
    <source>
        <dbReference type="EMBL" id="PIS05028.1"/>
    </source>
</evidence>
<dbReference type="GO" id="GO:0004252">
    <property type="term" value="F:serine-type endopeptidase activity"/>
    <property type="evidence" value="ECO:0007669"/>
    <property type="project" value="InterPro"/>
</dbReference>
<dbReference type="CDD" id="cd06530">
    <property type="entry name" value="S26_SPase_I"/>
    <property type="match status" value="1"/>
</dbReference>
<dbReference type="Pfam" id="PF10502">
    <property type="entry name" value="Peptidase_S26"/>
    <property type="match status" value="1"/>
</dbReference>
<protein>
    <recommendedName>
        <fullName evidence="3 6">Signal peptidase I</fullName>
        <ecNumber evidence="3 6">3.4.21.89</ecNumber>
    </recommendedName>
</protein>
<evidence type="ECO:0000256" key="5">
    <source>
        <dbReference type="PIRSR" id="PIRSR600223-1"/>
    </source>
</evidence>
<keyword evidence="6" id="KW-0812">Transmembrane</keyword>
<comment type="catalytic activity">
    <reaction evidence="1 6">
        <text>Cleavage of hydrophobic, N-terminal signal or leader sequences from secreted and periplasmic proteins.</text>
        <dbReference type="EC" id="3.4.21.89"/>
    </reaction>
</comment>
<comment type="similarity">
    <text evidence="2 6">Belongs to the peptidase S26 family.</text>
</comment>
<evidence type="ECO:0000313" key="9">
    <source>
        <dbReference type="Proteomes" id="UP000230935"/>
    </source>
</evidence>
<dbReference type="PANTHER" id="PTHR43390:SF1">
    <property type="entry name" value="CHLOROPLAST PROCESSING PEPTIDASE"/>
    <property type="match status" value="1"/>
</dbReference>
<dbReference type="AlphaFoldDB" id="A0A2H0W105"/>
<comment type="subcellular location">
    <subcellularLocation>
        <location evidence="6">Membrane</location>
        <topology evidence="6">Single-pass type II membrane protein</topology>
    </subcellularLocation>
</comment>
<feature type="active site" evidence="5">
    <location>
        <position position="58"/>
    </location>
</feature>
<evidence type="ECO:0000256" key="2">
    <source>
        <dbReference type="ARBA" id="ARBA00009370"/>
    </source>
</evidence>
<reference evidence="9" key="1">
    <citation type="submission" date="2017-09" db="EMBL/GenBank/DDBJ databases">
        <title>Depth-based differentiation of microbial function through sediment-hosted aquifers and enrichment of novel symbionts in the deep terrestrial subsurface.</title>
        <authorList>
            <person name="Probst A.J."/>
            <person name="Ladd B."/>
            <person name="Jarett J.K."/>
            <person name="Geller-Mcgrath D.E."/>
            <person name="Sieber C.M.K."/>
            <person name="Emerson J.B."/>
            <person name="Anantharaman K."/>
            <person name="Thomas B.C."/>
            <person name="Malmstrom R."/>
            <person name="Stieglmeier M."/>
            <person name="Klingl A."/>
            <person name="Woyke T."/>
            <person name="Ryan C.M."/>
            <person name="Banfield J.F."/>
        </authorList>
    </citation>
    <scope>NUCLEOTIDE SEQUENCE [LARGE SCALE GENOMIC DNA]</scope>
</reference>
<dbReference type="InterPro" id="IPR019757">
    <property type="entry name" value="Pept_S26A_signal_pept_1_Lys-AS"/>
</dbReference>
<dbReference type="GO" id="GO:0009003">
    <property type="term" value="F:signal peptidase activity"/>
    <property type="evidence" value="ECO:0007669"/>
    <property type="project" value="UniProtKB-EC"/>
</dbReference>
<dbReference type="Gene3D" id="2.10.109.10">
    <property type="entry name" value="Umud Fragment, subunit A"/>
    <property type="match status" value="1"/>
</dbReference>
<feature type="domain" description="Peptidase S26" evidence="7">
    <location>
        <begin position="28"/>
        <end position="190"/>
    </location>
</feature>
<dbReference type="InterPro" id="IPR019533">
    <property type="entry name" value="Peptidase_S26"/>
</dbReference>
<feature type="active site" evidence="5">
    <location>
        <position position="101"/>
    </location>
</feature>
<feature type="transmembrane region" description="Helical" evidence="6">
    <location>
        <begin position="25"/>
        <end position="48"/>
    </location>
</feature>
<dbReference type="PRINTS" id="PR00727">
    <property type="entry name" value="LEADERPTASE"/>
</dbReference>
<accession>A0A2H0W105</accession>
<dbReference type="GO" id="GO:0016020">
    <property type="term" value="C:membrane"/>
    <property type="evidence" value="ECO:0007669"/>
    <property type="project" value="UniProtKB-SubCell"/>
</dbReference>
<dbReference type="InterPro" id="IPR036286">
    <property type="entry name" value="LexA/Signal_pep-like_sf"/>
</dbReference>
<name>A0A2H0W105_9BACT</name>
<dbReference type="EC" id="3.4.21.89" evidence="3 6"/>